<name>A0A328B8G3_9CAUL</name>
<dbReference type="PANTHER" id="PTHR34075">
    <property type="entry name" value="BLR3430 PROTEIN"/>
    <property type="match status" value="1"/>
</dbReference>
<dbReference type="SUPFAM" id="SSF50249">
    <property type="entry name" value="Nucleic acid-binding proteins"/>
    <property type="match status" value="1"/>
</dbReference>
<dbReference type="Pfam" id="PF01796">
    <property type="entry name" value="OB_ChsH2_C"/>
    <property type="match status" value="1"/>
</dbReference>
<dbReference type="PANTHER" id="PTHR34075:SF5">
    <property type="entry name" value="BLR3430 PROTEIN"/>
    <property type="match status" value="1"/>
</dbReference>
<dbReference type="OrthoDB" id="7595207at2"/>
<evidence type="ECO:0000313" key="4">
    <source>
        <dbReference type="Proteomes" id="UP000249524"/>
    </source>
</evidence>
<dbReference type="Proteomes" id="UP000249524">
    <property type="component" value="Unassembled WGS sequence"/>
</dbReference>
<evidence type="ECO:0000313" key="3">
    <source>
        <dbReference type="EMBL" id="RAK63433.1"/>
    </source>
</evidence>
<dbReference type="InterPro" id="IPR022002">
    <property type="entry name" value="ChsH2_Znr"/>
</dbReference>
<keyword evidence="4" id="KW-1185">Reference proteome</keyword>
<dbReference type="AlphaFoldDB" id="A0A328B8G3"/>
<dbReference type="Pfam" id="PF12172">
    <property type="entry name" value="zf-ChsH2"/>
    <property type="match status" value="1"/>
</dbReference>
<feature type="domain" description="ChsH2 rubredoxin-like zinc ribbon" evidence="2">
    <location>
        <begin position="18"/>
        <end position="52"/>
    </location>
</feature>
<gene>
    <name evidence="3" type="ORF">DJ019_16685</name>
</gene>
<reference evidence="3 4" key="1">
    <citation type="submission" date="2018-05" db="EMBL/GenBank/DDBJ databases">
        <authorList>
            <person name="Lanie J.A."/>
            <person name="Ng W.-L."/>
            <person name="Kazmierczak K.M."/>
            <person name="Andrzejewski T.M."/>
            <person name="Davidsen T.M."/>
            <person name="Wayne K.J."/>
            <person name="Tettelin H."/>
            <person name="Glass J.I."/>
            <person name="Rusch D."/>
            <person name="Podicherti R."/>
            <person name="Tsui H.-C.T."/>
            <person name="Winkler M.E."/>
        </authorList>
    </citation>
    <scope>NUCLEOTIDE SEQUENCE [LARGE SCALE GENOMIC DNA]</scope>
    <source>
        <strain evidence="3 4">BUT-10</strain>
    </source>
</reference>
<dbReference type="InterPro" id="IPR052513">
    <property type="entry name" value="Thioester_dehydratase-like"/>
</dbReference>
<dbReference type="GO" id="GO:0003677">
    <property type="term" value="F:DNA binding"/>
    <property type="evidence" value="ECO:0007669"/>
    <property type="project" value="UniProtKB-KW"/>
</dbReference>
<dbReference type="InterPro" id="IPR012340">
    <property type="entry name" value="NA-bd_OB-fold"/>
</dbReference>
<accession>A0A328B8G3</accession>
<comment type="caution">
    <text evidence="3">The sequence shown here is derived from an EMBL/GenBank/DDBJ whole genome shotgun (WGS) entry which is preliminary data.</text>
</comment>
<dbReference type="InterPro" id="IPR002878">
    <property type="entry name" value="ChsH2_C"/>
</dbReference>
<dbReference type="Gene3D" id="6.10.30.10">
    <property type="match status" value="1"/>
</dbReference>
<protein>
    <submittedName>
        <fullName evidence="3">DNA-binding protein</fullName>
    </submittedName>
</protein>
<dbReference type="EMBL" id="QFYS01000008">
    <property type="protein sequence ID" value="RAK63433.1"/>
    <property type="molecule type" value="Genomic_DNA"/>
</dbReference>
<keyword evidence="3" id="KW-0238">DNA-binding</keyword>
<evidence type="ECO:0000259" key="1">
    <source>
        <dbReference type="Pfam" id="PF01796"/>
    </source>
</evidence>
<organism evidence="3 4">
    <name type="scientific">Phenylobacterium kunshanense</name>
    <dbReference type="NCBI Taxonomy" id="1445034"/>
    <lineage>
        <taxon>Bacteria</taxon>
        <taxon>Pseudomonadati</taxon>
        <taxon>Pseudomonadota</taxon>
        <taxon>Alphaproteobacteria</taxon>
        <taxon>Caulobacterales</taxon>
        <taxon>Caulobacteraceae</taxon>
        <taxon>Phenylobacterium</taxon>
    </lineage>
</organism>
<sequence>MTRPVPAPAVTLESKPFFDAAAEGKFLIKRCTACGEAHWYPRAMCPFCHSDKTVWEESKGEGVVYSFSILRKSPTGPYALAYVTLDEGPNVMTNIVDVAPDDLKIGQRVKVKLQPTEGGPPVPVFVPA</sequence>
<proteinExistence type="predicted"/>
<feature type="domain" description="ChsH2 C-terminal OB-fold" evidence="1">
    <location>
        <begin position="55"/>
        <end position="113"/>
    </location>
</feature>
<evidence type="ECO:0000259" key="2">
    <source>
        <dbReference type="Pfam" id="PF12172"/>
    </source>
</evidence>